<dbReference type="STRING" id="505317.OA57_05255"/>
<name>A0A0A3ASP7_9PAST</name>
<evidence type="ECO:0000256" key="9">
    <source>
        <dbReference type="ARBA" id="ARBA00049893"/>
    </source>
</evidence>
<keyword evidence="3" id="KW-0808">Transferase</keyword>
<gene>
    <name evidence="11" type="ORF">OA57_05255</name>
</gene>
<dbReference type="GO" id="GO:0017061">
    <property type="term" value="F:S-methyl-5-thioadenosine phosphorylase activity"/>
    <property type="evidence" value="ECO:0007669"/>
    <property type="project" value="UniProtKB-EC"/>
</dbReference>
<comment type="caution">
    <text evidence="11">The sequence shown here is derived from an EMBL/GenBank/DDBJ whole genome shotgun (WGS) entry which is preliminary data.</text>
</comment>
<sequence length="244" mass="26865">MEWIKADWRLPANIKTLSSQRSGGVSVSPYDSFNLGNHVGDEASAVTANRLLLIQEGSLPQAPLFLNQIHSTTVIELPTEEALPDADAVYTNQAEQVCVVMTADCLPVLFASENGNEVAAAHAGWRGLSDGVLEATIGKFAAERSQIHAWLGPAIGAGAFQVGQEVRSRFIAQDPQAETAFAADPNQPQKYLCDLYRLARQRLIKCGIRHIYGGEYCTFTQKERFFSYRRDGKTGRMASLIWFE</sequence>
<dbReference type="EMBL" id="JSUM01000006">
    <property type="protein sequence ID" value="KGQ70762.1"/>
    <property type="molecule type" value="Genomic_DNA"/>
</dbReference>
<dbReference type="Proteomes" id="UP000030380">
    <property type="component" value="Unassembled WGS sequence"/>
</dbReference>
<dbReference type="NCBIfam" id="TIGR00726">
    <property type="entry name" value="peptidoglycan editing factor PgeF"/>
    <property type="match status" value="1"/>
</dbReference>
<evidence type="ECO:0000256" key="2">
    <source>
        <dbReference type="ARBA" id="ARBA00007353"/>
    </source>
</evidence>
<evidence type="ECO:0000313" key="11">
    <source>
        <dbReference type="EMBL" id="KGQ70762.1"/>
    </source>
</evidence>
<dbReference type="AlphaFoldDB" id="A0A0A3ASP7"/>
<keyword evidence="5" id="KW-0378">Hydrolase</keyword>
<dbReference type="GO" id="GO:0016787">
    <property type="term" value="F:hydrolase activity"/>
    <property type="evidence" value="ECO:0007669"/>
    <property type="project" value="UniProtKB-KW"/>
</dbReference>
<dbReference type="CDD" id="cd16833">
    <property type="entry name" value="YfiH"/>
    <property type="match status" value="1"/>
</dbReference>
<comment type="similarity">
    <text evidence="2 10">Belongs to the purine nucleoside phosphorylase YfiH/LACC1 family.</text>
</comment>
<comment type="catalytic activity">
    <reaction evidence="8">
        <text>adenosine + phosphate = alpha-D-ribose 1-phosphate + adenine</text>
        <dbReference type="Rhea" id="RHEA:27642"/>
        <dbReference type="ChEBI" id="CHEBI:16335"/>
        <dbReference type="ChEBI" id="CHEBI:16708"/>
        <dbReference type="ChEBI" id="CHEBI:43474"/>
        <dbReference type="ChEBI" id="CHEBI:57720"/>
        <dbReference type="EC" id="2.4.2.1"/>
    </reaction>
    <physiologicalReaction direction="left-to-right" evidence="8">
        <dbReference type="Rhea" id="RHEA:27643"/>
    </physiologicalReaction>
</comment>
<comment type="catalytic activity">
    <reaction evidence="7">
        <text>adenosine + H2O + H(+) = inosine + NH4(+)</text>
        <dbReference type="Rhea" id="RHEA:24408"/>
        <dbReference type="ChEBI" id="CHEBI:15377"/>
        <dbReference type="ChEBI" id="CHEBI:15378"/>
        <dbReference type="ChEBI" id="CHEBI:16335"/>
        <dbReference type="ChEBI" id="CHEBI:17596"/>
        <dbReference type="ChEBI" id="CHEBI:28938"/>
        <dbReference type="EC" id="3.5.4.4"/>
    </reaction>
    <physiologicalReaction direction="left-to-right" evidence="7">
        <dbReference type="Rhea" id="RHEA:24409"/>
    </physiologicalReaction>
</comment>
<dbReference type="InterPro" id="IPR011324">
    <property type="entry name" value="Cytotoxic_necrot_fac-like_cat"/>
</dbReference>
<dbReference type="InterPro" id="IPR003730">
    <property type="entry name" value="Cu_polyphenol_OxRdtase"/>
</dbReference>
<evidence type="ECO:0000256" key="3">
    <source>
        <dbReference type="ARBA" id="ARBA00022679"/>
    </source>
</evidence>
<dbReference type="InterPro" id="IPR038371">
    <property type="entry name" value="Cu_polyphenol_OxRdtase_sf"/>
</dbReference>
<evidence type="ECO:0000256" key="6">
    <source>
        <dbReference type="ARBA" id="ARBA00022833"/>
    </source>
</evidence>
<dbReference type="Gene3D" id="3.60.140.10">
    <property type="entry name" value="CNF1/YfiH-like putative cysteine hydrolases"/>
    <property type="match status" value="1"/>
</dbReference>
<keyword evidence="12" id="KW-1185">Reference proteome</keyword>
<keyword evidence="4" id="KW-0479">Metal-binding</keyword>
<reference evidence="11 12" key="1">
    <citation type="submission" date="2014-11" db="EMBL/GenBank/DDBJ databases">
        <title>Draft genome sequence of Chelonobacter oris 1662T, associated with respiratory disease in Hermann's Tortoises.</title>
        <authorList>
            <person name="Kudirkiene E."/>
            <person name="Hansen M.J."/>
            <person name="Bojesen A.M."/>
        </authorList>
    </citation>
    <scope>NUCLEOTIDE SEQUENCE [LARGE SCALE GENOMIC DNA]</scope>
    <source>
        <strain evidence="11 12">1662</strain>
    </source>
</reference>
<evidence type="ECO:0000256" key="10">
    <source>
        <dbReference type="RuleBase" id="RU361274"/>
    </source>
</evidence>
<protein>
    <recommendedName>
        <fullName evidence="10">Purine nucleoside phosphorylase</fullName>
    </recommendedName>
</protein>
<evidence type="ECO:0000256" key="7">
    <source>
        <dbReference type="ARBA" id="ARBA00047989"/>
    </source>
</evidence>
<dbReference type="PANTHER" id="PTHR30616:SF2">
    <property type="entry name" value="PURINE NUCLEOSIDE PHOSPHORYLASE LACC1"/>
    <property type="match status" value="1"/>
</dbReference>
<dbReference type="Pfam" id="PF02578">
    <property type="entry name" value="Cu-oxidase_4"/>
    <property type="match status" value="1"/>
</dbReference>
<dbReference type="GO" id="GO:0005507">
    <property type="term" value="F:copper ion binding"/>
    <property type="evidence" value="ECO:0007669"/>
    <property type="project" value="TreeGrafter"/>
</dbReference>
<evidence type="ECO:0000256" key="1">
    <source>
        <dbReference type="ARBA" id="ARBA00000553"/>
    </source>
</evidence>
<organism evidence="11 12">
    <name type="scientific">Chelonobacter oris</name>
    <dbReference type="NCBI Taxonomy" id="505317"/>
    <lineage>
        <taxon>Bacteria</taxon>
        <taxon>Pseudomonadati</taxon>
        <taxon>Pseudomonadota</taxon>
        <taxon>Gammaproteobacteria</taxon>
        <taxon>Pasteurellales</taxon>
        <taxon>Pasteurellaceae</taxon>
        <taxon>Chelonobacter</taxon>
    </lineage>
</organism>
<comment type="catalytic activity">
    <reaction evidence="1">
        <text>inosine + phosphate = alpha-D-ribose 1-phosphate + hypoxanthine</text>
        <dbReference type="Rhea" id="RHEA:27646"/>
        <dbReference type="ChEBI" id="CHEBI:17368"/>
        <dbReference type="ChEBI" id="CHEBI:17596"/>
        <dbReference type="ChEBI" id="CHEBI:43474"/>
        <dbReference type="ChEBI" id="CHEBI:57720"/>
        <dbReference type="EC" id="2.4.2.1"/>
    </reaction>
    <physiologicalReaction direction="left-to-right" evidence="1">
        <dbReference type="Rhea" id="RHEA:27647"/>
    </physiologicalReaction>
</comment>
<proteinExistence type="inferred from homology"/>
<evidence type="ECO:0000256" key="4">
    <source>
        <dbReference type="ARBA" id="ARBA00022723"/>
    </source>
</evidence>
<evidence type="ECO:0000313" key="12">
    <source>
        <dbReference type="Proteomes" id="UP000030380"/>
    </source>
</evidence>
<evidence type="ECO:0000256" key="5">
    <source>
        <dbReference type="ARBA" id="ARBA00022801"/>
    </source>
</evidence>
<dbReference type="OrthoDB" id="4279at2"/>
<dbReference type="PANTHER" id="PTHR30616">
    <property type="entry name" value="UNCHARACTERIZED PROTEIN YFIH"/>
    <property type="match status" value="1"/>
</dbReference>
<dbReference type="RefSeq" id="WP_034614370.1">
    <property type="nucleotide sequence ID" value="NZ_JSUM01000006.1"/>
</dbReference>
<comment type="catalytic activity">
    <reaction evidence="9">
        <text>S-methyl-5'-thioadenosine + phosphate = 5-(methylsulfanyl)-alpha-D-ribose 1-phosphate + adenine</text>
        <dbReference type="Rhea" id="RHEA:11852"/>
        <dbReference type="ChEBI" id="CHEBI:16708"/>
        <dbReference type="ChEBI" id="CHEBI:17509"/>
        <dbReference type="ChEBI" id="CHEBI:43474"/>
        <dbReference type="ChEBI" id="CHEBI:58533"/>
        <dbReference type="EC" id="2.4.2.28"/>
    </reaction>
    <physiologicalReaction direction="left-to-right" evidence="9">
        <dbReference type="Rhea" id="RHEA:11853"/>
    </physiologicalReaction>
</comment>
<keyword evidence="6" id="KW-0862">Zinc</keyword>
<accession>A0A0A3ASP7</accession>
<dbReference type="SUPFAM" id="SSF64438">
    <property type="entry name" value="CNF1/YfiH-like putative cysteine hydrolases"/>
    <property type="match status" value="1"/>
</dbReference>
<evidence type="ECO:0000256" key="8">
    <source>
        <dbReference type="ARBA" id="ARBA00048968"/>
    </source>
</evidence>